<proteinExistence type="predicted"/>
<gene>
    <name evidence="5" type="ORF">CPB83DRAFT_662924</name>
</gene>
<dbReference type="Proteomes" id="UP000807306">
    <property type="component" value="Unassembled WGS sequence"/>
</dbReference>
<dbReference type="OrthoDB" id="2121326at2759"/>
<keyword evidence="1" id="KW-0813">Transport</keyword>
<dbReference type="Pfam" id="PF00085">
    <property type="entry name" value="Thioredoxin"/>
    <property type="match status" value="1"/>
</dbReference>
<evidence type="ECO:0000256" key="2">
    <source>
        <dbReference type="ARBA" id="ARBA00022982"/>
    </source>
</evidence>
<keyword evidence="3" id="KW-1015">Disulfide bond</keyword>
<accession>A0A9P6ENN9</accession>
<dbReference type="SUPFAM" id="SSF52833">
    <property type="entry name" value="Thioredoxin-like"/>
    <property type="match status" value="1"/>
</dbReference>
<evidence type="ECO:0000256" key="1">
    <source>
        <dbReference type="ARBA" id="ARBA00022448"/>
    </source>
</evidence>
<dbReference type="PANTHER" id="PTHR45663:SF11">
    <property type="entry name" value="GEO12009P1"/>
    <property type="match status" value="1"/>
</dbReference>
<dbReference type="AlphaFoldDB" id="A0A9P6ENN9"/>
<evidence type="ECO:0000313" key="5">
    <source>
        <dbReference type="EMBL" id="KAF9532183.1"/>
    </source>
</evidence>
<organism evidence="5 6">
    <name type="scientific">Crepidotus variabilis</name>
    <dbReference type="NCBI Taxonomy" id="179855"/>
    <lineage>
        <taxon>Eukaryota</taxon>
        <taxon>Fungi</taxon>
        <taxon>Dikarya</taxon>
        <taxon>Basidiomycota</taxon>
        <taxon>Agaricomycotina</taxon>
        <taxon>Agaricomycetes</taxon>
        <taxon>Agaricomycetidae</taxon>
        <taxon>Agaricales</taxon>
        <taxon>Agaricineae</taxon>
        <taxon>Crepidotaceae</taxon>
        <taxon>Crepidotus</taxon>
    </lineage>
</organism>
<dbReference type="InterPro" id="IPR036249">
    <property type="entry name" value="Thioredoxin-like_sf"/>
</dbReference>
<dbReference type="Gene3D" id="3.40.30.10">
    <property type="entry name" value="Glutaredoxin"/>
    <property type="match status" value="1"/>
</dbReference>
<evidence type="ECO:0000259" key="4">
    <source>
        <dbReference type="PROSITE" id="PS51352"/>
    </source>
</evidence>
<dbReference type="PRINTS" id="PR00421">
    <property type="entry name" value="THIOREDOXIN"/>
</dbReference>
<comment type="caution">
    <text evidence="5">The sequence shown here is derived from an EMBL/GenBank/DDBJ whole genome shotgun (WGS) entry which is preliminary data.</text>
</comment>
<dbReference type="GO" id="GO:0005737">
    <property type="term" value="C:cytoplasm"/>
    <property type="evidence" value="ECO:0007669"/>
    <property type="project" value="TreeGrafter"/>
</dbReference>
<dbReference type="InterPro" id="IPR013766">
    <property type="entry name" value="Thioredoxin_domain"/>
</dbReference>
<dbReference type="PROSITE" id="PS51352">
    <property type="entry name" value="THIOREDOXIN_2"/>
    <property type="match status" value="1"/>
</dbReference>
<dbReference type="GO" id="GO:0015035">
    <property type="term" value="F:protein-disulfide reductase activity"/>
    <property type="evidence" value="ECO:0007669"/>
    <property type="project" value="TreeGrafter"/>
</dbReference>
<dbReference type="PROSITE" id="PS00194">
    <property type="entry name" value="THIOREDOXIN_1"/>
    <property type="match status" value="1"/>
</dbReference>
<dbReference type="EMBL" id="MU157832">
    <property type="protein sequence ID" value="KAF9532183.1"/>
    <property type="molecule type" value="Genomic_DNA"/>
</dbReference>
<dbReference type="PANTHER" id="PTHR45663">
    <property type="entry name" value="GEO12009P1"/>
    <property type="match status" value="1"/>
</dbReference>
<evidence type="ECO:0000313" key="6">
    <source>
        <dbReference type="Proteomes" id="UP000807306"/>
    </source>
</evidence>
<name>A0A9P6ENN9_9AGAR</name>
<sequence length="133" mass="14578">MSFTSLLKRPSSTFTYLGRSLATKSISGSSTTSRAFNRFTVVDFYADWCGPCKMLSPALTKLTAEPNRSTNGQAYDLLKVDIDTDEGQTLARQYDVAAVPTVIAFRDNVVISQFRGALPEPSVKQWLDSLGKA</sequence>
<feature type="domain" description="Thioredoxin" evidence="4">
    <location>
        <begin position="5"/>
        <end position="132"/>
    </location>
</feature>
<keyword evidence="2" id="KW-0249">Electron transport</keyword>
<dbReference type="InterPro" id="IPR017937">
    <property type="entry name" value="Thioredoxin_CS"/>
</dbReference>
<evidence type="ECO:0000256" key="3">
    <source>
        <dbReference type="ARBA" id="ARBA00023157"/>
    </source>
</evidence>
<dbReference type="CDD" id="cd02947">
    <property type="entry name" value="TRX_family"/>
    <property type="match status" value="1"/>
</dbReference>
<reference evidence="5" key="1">
    <citation type="submission" date="2020-11" db="EMBL/GenBank/DDBJ databases">
        <authorList>
            <consortium name="DOE Joint Genome Institute"/>
            <person name="Ahrendt S."/>
            <person name="Riley R."/>
            <person name="Andreopoulos W."/>
            <person name="Labutti K."/>
            <person name="Pangilinan J."/>
            <person name="Ruiz-Duenas F.J."/>
            <person name="Barrasa J.M."/>
            <person name="Sanchez-Garcia M."/>
            <person name="Camarero S."/>
            <person name="Miyauchi S."/>
            <person name="Serrano A."/>
            <person name="Linde D."/>
            <person name="Babiker R."/>
            <person name="Drula E."/>
            <person name="Ayuso-Fernandez I."/>
            <person name="Pacheco R."/>
            <person name="Padilla G."/>
            <person name="Ferreira P."/>
            <person name="Barriuso J."/>
            <person name="Kellner H."/>
            <person name="Castanera R."/>
            <person name="Alfaro M."/>
            <person name="Ramirez L."/>
            <person name="Pisabarro A.G."/>
            <person name="Kuo A."/>
            <person name="Tritt A."/>
            <person name="Lipzen A."/>
            <person name="He G."/>
            <person name="Yan M."/>
            <person name="Ng V."/>
            <person name="Cullen D."/>
            <person name="Martin F."/>
            <person name="Rosso M.-N."/>
            <person name="Henrissat B."/>
            <person name="Hibbett D."/>
            <person name="Martinez A.T."/>
            <person name="Grigoriev I.V."/>
        </authorList>
    </citation>
    <scope>NUCLEOTIDE SEQUENCE</scope>
    <source>
        <strain evidence="5">CBS 506.95</strain>
    </source>
</reference>
<protein>
    <submittedName>
        <fullName evidence="5">Thioredoxin-like protein</fullName>
    </submittedName>
</protein>
<keyword evidence="6" id="KW-1185">Reference proteome</keyword>